<name>A0A5C2RU88_9APHY</name>
<dbReference type="STRING" id="1328759.A0A5C2RU88"/>
<dbReference type="PANTHER" id="PTHR48081">
    <property type="entry name" value="AB HYDROLASE SUPERFAMILY PROTEIN C4A8.06C"/>
    <property type="match status" value="1"/>
</dbReference>
<dbReference type="InterPro" id="IPR029058">
    <property type="entry name" value="AB_hydrolase_fold"/>
</dbReference>
<dbReference type="EMBL" id="ML122297">
    <property type="protein sequence ID" value="RPD55182.1"/>
    <property type="molecule type" value="Genomic_DNA"/>
</dbReference>
<evidence type="ECO:0000256" key="1">
    <source>
        <dbReference type="ARBA" id="ARBA00022801"/>
    </source>
</evidence>
<dbReference type="OrthoDB" id="408631at2759"/>
<dbReference type="AlphaFoldDB" id="A0A5C2RU88"/>
<dbReference type="InterPro" id="IPR013094">
    <property type="entry name" value="AB_hydrolase_3"/>
</dbReference>
<dbReference type="Gene3D" id="3.40.50.1820">
    <property type="entry name" value="alpha/beta hydrolase"/>
    <property type="match status" value="1"/>
</dbReference>
<accession>A0A5C2RU88</accession>
<feature type="domain" description="Alpha/beta hydrolase fold-3" evidence="2">
    <location>
        <begin position="91"/>
        <end position="306"/>
    </location>
</feature>
<organism evidence="3 4">
    <name type="scientific">Lentinus tigrinus ALCF2SS1-6</name>
    <dbReference type="NCBI Taxonomy" id="1328759"/>
    <lineage>
        <taxon>Eukaryota</taxon>
        <taxon>Fungi</taxon>
        <taxon>Dikarya</taxon>
        <taxon>Basidiomycota</taxon>
        <taxon>Agaricomycotina</taxon>
        <taxon>Agaricomycetes</taxon>
        <taxon>Polyporales</taxon>
        <taxon>Polyporaceae</taxon>
        <taxon>Lentinus</taxon>
    </lineage>
</organism>
<keyword evidence="4" id="KW-1185">Reference proteome</keyword>
<evidence type="ECO:0000313" key="3">
    <source>
        <dbReference type="EMBL" id="RPD55182.1"/>
    </source>
</evidence>
<evidence type="ECO:0000313" key="4">
    <source>
        <dbReference type="Proteomes" id="UP000313359"/>
    </source>
</evidence>
<dbReference type="Proteomes" id="UP000313359">
    <property type="component" value="Unassembled WGS sequence"/>
</dbReference>
<reference evidence="3" key="1">
    <citation type="journal article" date="2018" name="Genome Biol. Evol.">
        <title>Genomics and development of Lentinus tigrinus, a white-rot wood-decaying mushroom with dimorphic fruiting bodies.</title>
        <authorList>
            <person name="Wu B."/>
            <person name="Xu Z."/>
            <person name="Knudson A."/>
            <person name="Carlson A."/>
            <person name="Chen N."/>
            <person name="Kovaka S."/>
            <person name="LaButti K."/>
            <person name="Lipzen A."/>
            <person name="Pennachio C."/>
            <person name="Riley R."/>
            <person name="Schakwitz W."/>
            <person name="Umezawa K."/>
            <person name="Ohm R.A."/>
            <person name="Grigoriev I.V."/>
            <person name="Nagy L.G."/>
            <person name="Gibbons J."/>
            <person name="Hibbett D."/>
        </authorList>
    </citation>
    <scope>NUCLEOTIDE SEQUENCE [LARGE SCALE GENOMIC DNA]</scope>
    <source>
        <strain evidence="3">ALCF2SS1-6</strain>
    </source>
</reference>
<dbReference type="SUPFAM" id="SSF53474">
    <property type="entry name" value="alpha/beta-Hydrolases"/>
    <property type="match status" value="1"/>
</dbReference>
<sequence length="336" mass="37077">MNYDPAIAAAISANPAFTELFPPPPPGVSELVHARKVAAGLFAPFAEYYAKKLPEPSQYVTFDKRIPVDGGEINATYVRPAGGPEDTYPVLVWFHAGGWMLGGLESDDIHLRTVSVELKLAVLNVDYRHSPEYTFPIPFEDSYTAVKWVVEHAVELKVDLKKGFLVGGDSAGGNMSAAIALKARDDPFFSGRPLTGQYLREPATVHPDAVPDKYKDELRSFSEFTDTPVLNTKTMNSFLTTYAPQPSDTRISPLLAASHAGLPPAFVQVQEFDPLRDEGKLYEKFLRQAGVPTKLIQYPGCFHAFHYCLPAIPPAVKLDRDAREGLKWLLAQKNES</sequence>
<proteinExistence type="predicted"/>
<dbReference type="PANTHER" id="PTHR48081:SF8">
    <property type="entry name" value="ALPHA_BETA HYDROLASE FOLD-3 DOMAIN-CONTAINING PROTEIN-RELATED"/>
    <property type="match status" value="1"/>
</dbReference>
<protein>
    <recommendedName>
        <fullName evidence="2">Alpha/beta hydrolase fold-3 domain-containing protein</fullName>
    </recommendedName>
</protein>
<evidence type="ECO:0000259" key="2">
    <source>
        <dbReference type="Pfam" id="PF07859"/>
    </source>
</evidence>
<gene>
    <name evidence="3" type="ORF">L227DRAFT_310552</name>
</gene>
<dbReference type="GO" id="GO:0016787">
    <property type="term" value="F:hydrolase activity"/>
    <property type="evidence" value="ECO:0007669"/>
    <property type="project" value="UniProtKB-KW"/>
</dbReference>
<keyword evidence="1" id="KW-0378">Hydrolase</keyword>
<dbReference type="InterPro" id="IPR050300">
    <property type="entry name" value="GDXG_lipolytic_enzyme"/>
</dbReference>
<dbReference type="Pfam" id="PF07859">
    <property type="entry name" value="Abhydrolase_3"/>
    <property type="match status" value="1"/>
</dbReference>